<dbReference type="GO" id="GO:0005739">
    <property type="term" value="C:mitochondrion"/>
    <property type="evidence" value="ECO:0007669"/>
    <property type="project" value="TreeGrafter"/>
</dbReference>
<dbReference type="EC" id="2.6.1.1" evidence="8"/>
<dbReference type="CDD" id="cd00609">
    <property type="entry name" value="AAT_like"/>
    <property type="match status" value="1"/>
</dbReference>
<dbReference type="InterPro" id="IPR015421">
    <property type="entry name" value="PyrdxlP-dep_Trfase_major"/>
</dbReference>
<dbReference type="InParanoid" id="A0A3N4L2W6"/>
<evidence type="ECO:0000256" key="8">
    <source>
        <dbReference type="RuleBase" id="RU000480"/>
    </source>
</evidence>
<evidence type="ECO:0000256" key="4">
    <source>
        <dbReference type="ARBA" id="ARBA00022576"/>
    </source>
</evidence>
<feature type="domain" description="Aminotransferase class I/classII large" evidence="9">
    <location>
        <begin position="51"/>
        <end position="416"/>
    </location>
</feature>
<dbReference type="Gene3D" id="3.90.1150.10">
    <property type="entry name" value="Aspartate Aminotransferase, domain 1"/>
    <property type="match status" value="1"/>
</dbReference>
<accession>A0A3N4L2W6</accession>
<evidence type="ECO:0000313" key="10">
    <source>
        <dbReference type="EMBL" id="RPB14951.1"/>
    </source>
</evidence>
<dbReference type="NCBIfam" id="NF006719">
    <property type="entry name" value="PRK09257.1"/>
    <property type="match status" value="1"/>
</dbReference>
<organism evidence="10 11">
    <name type="scientific">Morchella conica CCBAS932</name>
    <dbReference type="NCBI Taxonomy" id="1392247"/>
    <lineage>
        <taxon>Eukaryota</taxon>
        <taxon>Fungi</taxon>
        <taxon>Dikarya</taxon>
        <taxon>Ascomycota</taxon>
        <taxon>Pezizomycotina</taxon>
        <taxon>Pezizomycetes</taxon>
        <taxon>Pezizales</taxon>
        <taxon>Morchellaceae</taxon>
        <taxon>Morchella</taxon>
    </lineage>
</organism>
<evidence type="ECO:0000256" key="1">
    <source>
        <dbReference type="ARBA" id="ARBA00001933"/>
    </source>
</evidence>
<dbReference type="AlphaFoldDB" id="A0A3N4L2W6"/>
<comment type="miscellaneous">
    <text evidence="8">In eukaryotes there are cytoplasmic, mitochondrial and chloroplastic isozymes.</text>
</comment>
<dbReference type="InterPro" id="IPR004838">
    <property type="entry name" value="NHTrfase_class1_PyrdxlP-BS"/>
</dbReference>
<dbReference type="SUPFAM" id="SSF53383">
    <property type="entry name" value="PLP-dependent transferases"/>
    <property type="match status" value="1"/>
</dbReference>
<comment type="cofactor">
    <cofactor evidence="1">
        <name>pyridoxal 5'-phosphate</name>
        <dbReference type="ChEBI" id="CHEBI:597326"/>
    </cofactor>
</comment>
<evidence type="ECO:0000256" key="7">
    <source>
        <dbReference type="ARBA" id="ARBA00049185"/>
    </source>
</evidence>
<sequence length="422" mass="45690">MLSSVKAASTRTPLRIVAASRASSSWANVPQGPPDAILGITEAFKADTFSGKVNLGVGAYRDDAGKPYVLPSVRTAEKRLLDKALDKEYAGITGIPSFTKAAATLAYGANSPILENIAITQSISGTGALRIGGAFLERFWPHAKNIYIPTPSWANHGAIFKDSLLNVKQYRYYNKETIGLDIDGLLADIKDAPKNSIFLFHACAHNPTGVDPTPEQWRAISDAVKNNAHFAFFDMAYQGFASGDTDKDAYALRYFVEQGHQVALCQSFAKNMGLYGERVGAFSLLAADKAEKTRIDSQIKILVRPLYSNPPIGGARIASEILNDPELNKQWLAEVKGMADRIISMRDALKDGLAAAGSQKKWDHITSQIGMFCYTGLTPEQVGELATKYSIYGTKDGRISVAGLTSGNVKYVAESIHKVTSK</sequence>
<comment type="similarity">
    <text evidence="2">Belongs to the class-I pyridoxal-phosphate-dependent aminotransferase family.</text>
</comment>
<proteinExistence type="inferred from homology"/>
<dbReference type="Pfam" id="PF00155">
    <property type="entry name" value="Aminotran_1_2"/>
    <property type="match status" value="1"/>
</dbReference>
<dbReference type="Proteomes" id="UP000277580">
    <property type="component" value="Unassembled WGS sequence"/>
</dbReference>
<dbReference type="Gene3D" id="3.40.640.10">
    <property type="entry name" value="Type I PLP-dependent aspartate aminotransferase-like (Major domain)"/>
    <property type="match status" value="1"/>
</dbReference>
<keyword evidence="6" id="KW-0663">Pyridoxal phosphate</keyword>
<comment type="subunit">
    <text evidence="3 8">Homodimer.</text>
</comment>
<dbReference type="OrthoDB" id="6752799at2759"/>
<evidence type="ECO:0000256" key="2">
    <source>
        <dbReference type="ARBA" id="ARBA00007441"/>
    </source>
</evidence>
<evidence type="ECO:0000259" key="9">
    <source>
        <dbReference type="Pfam" id="PF00155"/>
    </source>
</evidence>
<keyword evidence="5 8" id="KW-0808">Transferase</keyword>
<dbReference type="PANTHER" id="PTHR11879:SF22">
    <property type="entry name" value="ASPARTATE AMINOTRANSFERASE, MITOCHONDRIAL"/>
    <property type="match status" value="1"/>
</dbReference>
<dbReference type="PANTHER" id="PTHR11879">
    <property type="entry name" value="ASPARTATE AMINOTRANSFERASE"/>
    <property type="match status" value="1"/>
</dbReference>
<dbReference type="STRING" id="1392247.A0A3N4L2W6"/>
<dbReference type="InterPro" id="IPR015422">
    <property type="entry name" value="PyrdxlP-dep_Trfase_small"/>
</dbReference>
<dbReference type="FunFam" id="3.90.1150.10:FF:000001">
    <property type="entry name" value="Aspartate aminotransferase"/>
    <property type="match status" value="1"/>
</dbReference>
<protein>
    <recommendedName>
        <fullName evidence="8">Aspartate aminotransferase</fullName>
        <ecNumber evidence="8">2.6.1.1</ecNumber>
    </recommendedName>
</protein>
<dbReference type="PRINTS" id="PR00799">
    <property type="entry name" value="TRANSAMINASE"/>
</dbReference>
<dbReference type="GO" id="GO:0030170">
    <property type="term" value="F:pyridoxal phosphate binding"/>
    <property type="evidence" value="ECO:0007669"/>
    <property type="project" value="InterPro"/>
</dbReference>
<reference evidence="10 11" key="1">
    <citation type="journal article" date="2018" name="Nat. Ecol. Evol.">
        <title>Pezizomycetes genomes reveal the molecular basis of ectomycorrhizal truffle lifestyle.</title>
        <authorList>
            <person name="Murat C."/>
            <person name="Payen T."/>
            <person name="Noel B."/>
            <person name="Kuo A."/>
            <person name="Morin E."/>
            <person name="Chen J."/>
            <person name="Kohler A."/>
            <person name="Krizsan K."/>
            <person name="Balestrini R."/>
            <person name="Da Silva C."/>
            <person name="Montanini B."/>
            <person name="Hainaut M."/>
            <person name="Levati E."/>
            <person name="Barry K.W."/>
            <person name="Belfiori B."/>
            <person name="Cichocki N."/>
            <person name="Clum A."/>
            <person name="Dockter R.B."/>
            <person name="Fauchery L."/>
            <person name="Guy J."/>
            <person name="Iotti M."/>
            <person name="Le Tacon F."/>
            <person name="Lindquist E.A."/>
            <person name="Lipzen A."/>
            <person name="Malagnac F."/>
            <person name="Mello A."/>
            <person name="Molinier V."/>
            <person name="Miyauchi S."/>
            <person name="Poulain J."/>
            <person name="Riccioni C."/>
            <person name="Rubini A."/>
            <person name="Sitrit Y."/>
            <person name="Splivallo R."/>
            <person name="Traeger S."/>
            <person name="Wang M."/>
            <person name="Zifcakova L."/>
            <person name="Wipf D."/>
            <person name="Zambonelli A."/>
            <person name="Paolocci F."/>
            <person name="Nowrousian M."/>
            <person name="Ottonello S."/>
            <person name="Baldrian P."/>
            <person name="Spatafora J.W."/>
            <person name="Henrissat B."/>
            <person name="Nagy L.G."/>
            <person name="Aury J.M."/>
            <person name="Wincker P."/>
            <person name="Grigoriev I.V."/>
            <person name="Bonfante P."/>
            <person name="Martin F.M."/>
        </authorList>
    </citation>
    <scope>NUCLEOTIDE SEQUENCE [LARGE SCALE GENOMIC DNA]</scope>
    <source>
        <strain evidence="10 11">CCBAS932</strain>
    </source>
</reference>
<dbReference type="EMBL" id="ML119115">
    <property type="protein sequence ID" value="RPB14951.1"/>
    <property type="molecule type" value="Genomic_DNA"/>
</dbReference>
<name>A0A3N4L2W6_9PEZI</name>
<dbReference type="InterPro" id="IPR015424">
    <property type="entry name" value="PyrdxlP-dep_Trfase"/>
</dbReference>
<comment type="catalytic activity">
    <reaction evidence="7 8">
        <text>L-aspartate + 2-oxoglutarate = oxaloacetate + L-glutamate</text>
        <dbReference type="Rhea" id="RHEA:21824"/>
        <dbReference type="ChEBI" id="CHEBI:16452"/>
        <dbReference type="ChEBI" id="CHEBI:16810"/>
        <dbReference type="ChEBI" id="CHEBI:29985"/>
        <dbReference type="ChEBI" id="CHEBI:29991"/>
        <dbReference type="EC" id="2.6.1.1"/>
    </reaction>
</comment>
<dbReference type="GO" id="GO:0006533">
    <property type="term" value="P:L-aspartate catabolic process"/>
    <property type="evidence" value="ECO:0007669"/>
    <property type="project" value="TreeGrafter"/>
</dbReference>
<keyword evidence="4 8" id="KW-0032">Aminotransferase</keyword>
<keyword evidence="11" id="KW-1185">Reference proteome</keyword>
<evidence type="ECO:0000313" key="11">
    <source>
        <dbReference type="Proteomes" id="UP000277580"/>
    </source>
</evidence>
<evidence type="ECO:0000256" key="6">
    <source>
        <dbReference type="ARBA" id="ARBA00022898"/>
    </source>
</evidence>
<evidence type="ECO:0000256" key="3">
    <source>
        <dbReference type="ARBA" id="ARBA00011738"/>
    </source>
</evidence>
<dbReference type="InterPro" id="IPR000796">
    <property type="entry name" value="Asp_trans"/>
</dbReference>
<gene>
    <name evidence="10" type="ORF">P167DRAFT_27680</name>
</gene>
<dbReference type="FunFam" id="3.40.640.10:FF:000026">
    <property type="entry name" value="Aspartate aminotransferase"/>
    <property type="match status" value="1"/>
</dbReference>
<dbReference type="GO" id="GO:0004069">
    <property type="term" value="F:L-aspartate:2-oxoglutarate aminotransferase activity"/>
    <property type="evidence" value="ECO:0007669"/>
    <property type="project" value="UniProtKB-EC"/>
</dbReference>
<evidence type="ECO:0000256" key="5">
    <source>
        <dbReference type="ARBA" id="ARBA00022679"/>
    </source>
</evidence>
<dbReference type="PROSITE" id="PS00105">
    <property type="entry name" value="AA_TRANSFER_CLASS_1"/>
    <property type="match status" value="1"/>
</dbReference>
<dbReference type="InterPro" id="IPR004839">
    <property type="entry name" value="Aminotransferase_I/II_large"/>
</dbReference>